<evidence type="ECO:0000313" key="1">
    <source>
        <dbReference type="EMBL" id="MBX07328.1"/>
    </source>
</evidence>
<sequence>MNHILYFNNFDHLYDNVLKTGLDLLVRPVK</sequence>
<proteinExistence type="predicted"/>
<protein>
    <submittedName>
        <fullName evidence="1">Uncharacterized protein</fullName>
    </submittedName>
</protein>
<name>A0A2P2KNL8_RHIMU</name>
<reference evidence="1" key="1">
    <citation type="submission" date="2018-02" db="EMBL/GenBank/DDBJ databases">
        <title>Rhizophora mucronata_Transcriptome.</title>
        <authorList>
            <person name="Meera S.P."/>
            <person name="Sreeshan A."/>
            <person name="Augustine A."/>
        </authorList>
    </citation>
    <scope>NUCLEOTIDE SEQUENCE</scope>
    <source>
        <tissue evidence="1">Leaf</tissue>
    </source>
</reference>
<accession>A0A2P2KNL8</accession>
<organism evidence="1">
    <name type="scientific">Rhizophora mucronata</name>
    <name type="common">Asiatic mangrove</name>
    <dbReference type="NCBI Taxonomy" id="61149"/>
    <lineage>
        <taxon>Eukaryota</taxon>
        <taxon>Viridiplantae</taxon>
        <taxon>Streptophyta</taxon>
        <taxon>Embryophyta</taxon>
        <taxon>Tracheophyta</taxon>
        <taxon>Spermatophyta</taxon>
        <taxon>Magnoliopsida</taxon>
        <taxon>eudicotyledons</taxon>
        <taxon>Gunneridae</taxon>
        <taxon>Pentapetalae</taxon>
        <taxon>rosids</taxon>
        <taxon>fabids</taxon>
        <taxon>Malpighiales</taxon>
        <taxon>Rhizophoraceae</taxon>
        <taxon>Rhizophora</taxon>
    </lineage>
</organism>
<dbReference type="EMBL" id="GGEC01026844">
    <property type="protein sequence ID" value="MBX07328.1"/>
    <property type="molecule type" value="Transcribed_RNA"/>
</dbReference>
<dbReference type="AlphaFoldDB" id="A0A2P2KNL8"/>